<organism evidence="2 3">
    <name type="scientific">Paraflavisolibacter caeni</name>
    <dbReference type="NCBI Taxonomy" id="2982496"/>
    <lineage>
        <taxon>Bacteria</taxon>
        <taxon>Pseudomonadati</taxon>
        <taxon>Bacteroidota</taxon>
        <taxon>Chitinophagia</taxon>
        <taxon>Chitinophagales</taxon>
        <taxon>Chitinophagaceae</taxon>
        <taxon>Paraflavisolibacter</taxon>
    </lineage>
</organism>
<name>A0A9X3BES6_9BACT</name>
<reference evidence="2" key="2">
    <citation type="submission" date="2023-04" db="EMBL/GenBank/DDBJ databases">
        <title>Paracnuella aquatica gen. nov., sp. nov., a member of the family Chitinophagaceae isolated from a hot spring.</title>
        <authorList>
            <person name="Wang C."/>
        </authorList>
    </citation>
    <scope>NUCLEOTIDE SEQUENCE</scope>
    <source>
        <strain evidence="2">LB-8</strain>
    </source>
</reference>
<gene>
    <name evidence="2" type="ORF">OCK74_00595</name>
</gene>
<reference evidence="2" key="1">
    <citation type="submission" date="2022-09" db="EMBL/GenBank/DDBJ databases">
        <authorList>
            <person name="Yuan C."/>
            <person name="Ke Z."/>
        </authorList>
    </citation>
    <scope>NUCLEOTIDE SEQUENCE</scope>
    <source>
        <strain evidence="2">LB-8</strain>
    </source>
</reference>
<evidence type="ECO:0000256" key="1">
    <source>
        <dbReference type="SAM" id="MobiDB-lite"/>
    </source>
</evidence>
<dbReference type="EMBL" id="JAOTIF010000001">
    <property type="protein sequence ID" value="MCU7547584.1"/>
    <property type="molecule type" value="Genomic_DNA"/>
</dbReference>
<proteinExistence type="predicted"/>
<dbReference type="Proteomes" id="UP001155483">
    <property type="component" value="Unassembled WGS sequence"/>
</dbReference>
<feature type="region of interest" description="Disordered" evidence="1">
    <location>
        <begin position="46"/>
        <end position="71"/>
    </location>
</feature>
<accession>A0A9X3BES6</accession>
<keyword evidence="3" id="KW-1185">Reference proteome</keyword>
<feature type="compositionally biased region" description="Basic and acidic residues" evidence="1">
    <location>
        <begin position="46"/>
        <end position="59"/>
    </location>
</feature>
<evidence type="ECO:0000313" key="3">
    <source>
        <dbReference type="Proteomes" id="UP001155483"/>
    </source>
</evidence>
<comment type="caution">
    <text evidence="2">The sequence shown here is derived from an EMBL/GenBank/DDBJ whole genome shotgun (WGS) entry which is preliminary data.</text>
</comment>
<protein>
    <submittedName>
        <fullName evidence="2">Uncharacterized protein</fullName>
    </submittedName>
</protein>
<dbReference type="RefSeq" id="WP_279295030.1">
    <property type="nucleotide sequence ID" value="NZ_JAOTIF010000001.1"/>
</dbReference>
<dbReference type="AlphaFoldDB" id="A0A9X3BES6"/>
<sequence>MRQRNFLIGALVALTTFIALSAFVGRRTWGWQRGWRYDRCNNENRRLYNNEDPNRRPLREVQPFDDSSSFR</sequence>
<evidence type="ECO:0000313" key="2">
    <source>
        <dbReference type="EMBL" id="MCU7547584.1"/>
    </source>
</evidence>